<dbReference type="PROSITE" id="PS01229">
    <property type="entry name" value="COF_2"/>
    <property type="match status" value="1"/>
</dbReference>
<dbReference type="InterPro" id="IPR023214">
    <property type="entry name" value="HAD_sf"/>
</dbReference>
<dbReference type="InterPro" id="IPR000150">
    <property type="entry name" value="Cof"/>
</dbReference>
<dbReference type="GO" id="GO:0016791">
    <property type="term" value="F:phosphatase activity"/>
    <property type="evidence" value="ECO:0007669"/>
    <property type="project" value="TreeGrafter"/>
</dbReference>
<dbReference type="AlphaFoldDB" id="A0A4V2W4Z8"/>
<dbReference type="Gene3D" id="3.30.1240.10">
    <property type="match status" value="1"/>
</dbReference>
<comment type="caution">
    <text evidence="1">The sequence shown here is derived from an EMBL/GenBank/DDBJ whole genome shotgun (WGS) entry which is preliminary data.</text>
</comment>
<evidence type="ECO:0008006" key="3">
    <source>
        <dbReference type="Google" id="ProtNLM"/>
    </source>
</evidence>
<dbReference type="RefSeq" id="WP_066449661.1">
    <property type="nucleotide sequence ID" value="NZ_JANKBF010000004.1"/>
</dbReference>
<dbReference type="GeneID" id="98915743"/>
<dbReference type="GO" id="GO:0000287">
    <property type="term" value="F:magnesium ion binding"/>
    <property type="evidence" value="ECO:0007669"/>
    <property type="project" value="TreeGrafter"/>
</dbReference>
<name>A0A4V2W4Z8_9FIRM</name>
<dbReference type="SFLD" id="SFLDS00003">
    <property type="entry name" value="Haloacid_Dehalogenase"/>
    <property type="match status" value="1"/>
</dbReference>
<evidence type="ECO:0000313" key="2">
    <source>
        <dbReference type="Proteomes" id="UP000295515"/>
    </source>
</evidence>
<dbReference type="EMBL" id="SMCQ01000014">
    <property type="protein sequence ID" value="TCV97839.1"/>
    <property type="molecule type" value="Genomic_DNA"/>
</dbReference>
<gene>
    <name evidence="1" type="ORF">EDD60_1145</name>
</gene>
<dbReference type="Pfam" id="PF08282">
    <property type="entry name" value="Hydrolase_3"/>
    <property type="match status" value="1"/>
</dbReference>
<keyword evidence="2" id="KW-1185">Reference proteome</keyword>
<organism evidence="1 2">
    <name type="scientific">Longibaculum muris</name>
    <dbReference type="NCBI Taxonomy" id="1796628"/>
    <lineage>
        <taxon>Bacteria</taxon>
        <taxon>Bacillati</taxon>
        <taxon>Bacillota</taxon>
        <taxon>Erysipelotrichia</taxon>
        <taxon>Erysipelotrichales</taxon>
        <taxon>Coprobacillaceae</taxon>
        <taxon>Longibaculum</taxon>
    </lineage>
</organism>
<reference evidence="1 2" key="1">
    <citation type="submission" date="2019-03" db="EMBL/GenBank/DDBJ databases">
        <title>Genomic Encyclopedia of Type Strains, Phase IV (KMG-IV): sequencing the most valuable type-strain genomes for metagenomic binning, comparative biology and taxonomic classification.</title>
        <authorList>
            <person name="Goeker M."/>
        </authorList>
    </citation>
    <scope>NUCLEOTIDE SEQUENCE [LARGE SCALE GENOMIC DNA]</scope>
    <source>
        <strain evidence="1 2">DSM 29487</strain>
    </source>
</reference>
<dbReference type="SUPFAM" id="SSF56784">
    <property type="entry name" value="HAD-like"/>
    <property type="match status" value="1"/>
</dbReference>
<accession>A0A4V2W4Z8</accession>
<dbReference type="PANTHER" id="PTHR10000:SF25">
    <property type="entry name" value="PHOSPHATASE YKRA-RELATED"/>
    <property type="match status" value="1"/>
</dbReference>
<dbReference type="InterPro" id="IPR036412">
    <property type="entry name" value="HAD-like_sf"/>
</dbReference>
<proteinExistence type="predicted"/>
<evidence type="ECO:0000313" key="1">
    <source>
        <dbReference type="EMBL" id="TCV97839.1"/>
    </source>
</evidence>
<dbReference type="Gene3D" id="3.40.50.1000">
    <property type="entry name" value="HAD superfamily/HAD-like"/>
    <property type="match status" value="1"/>
</dbReference>
<dbReference type="PROSITE" id="PS01228">
    <property type="entry name" value="COF_1"/>
    <property type="match status" value="1"/>
</dbReference>
<dbReference type="SFLD" id="SFLDG01140">
    <property type="entry name" value="C2.B:_Phosphomannomutase_and_P"/>
    <property type="match status" value="1"/>
</dbReference>
<dbReference type="PANTHER" id="PTHR10000">
    <property type="entry name" value="PHOSPHOSERINE PHOSPHATASE"/>
    <property type="match status" value="1"/>
</dbReference>
<sequence length="268" mass="30380">MDKKIVFFDIDGTLVNVPHGLMHPTQKTKDALIEFKKQGHKIVIATARGEVPQSVKDIEFDGYICNDGHYIRFDNVVLIDDIMSTAQIQKQMDVYRKYNGRSMYNGHDGQWCAFLDDELIIKHREMFQGTSKRPIGVIENFTAQDVKAISCCVLFENADDLWNAYHELEDEFTMIPYATGLIRMDVYNKGFTKGTACAYLYQKLGIDYENTYAFGDGVNDIEMFQLVKHGIAMGNAVQELKNIASDITKSVDDDGIAAAFVKHFQIGE</sequence>
<dbReference type="GO" id="GO:0005829">
    <property type="term" value="C:cytosol"/>
    <property type="evidence" value="ECO:0007669"/>
    <property type="project" value="TreeGrafter"/>
</dbReference>
<dbReference type="NCBIfam" id="TIGR00099">
    <property type="entry name" value="Cof-subfamily"/>
    <property type="match status" value="1"/>
</dbReference>
<dbReference type="Proteomes" id="UP000295515">
    <property type="component" value="Unassembled WGS sequence"/>
</dbReference>
<protein>
    <recommendedName>
        <fullName evidence="3">Cof subfamily protein (Haloacid dehalogenase superfamily)/HAD superfamily hydrolase (TIGR01484 family)</fullName>
    </recommendedName>
</protein>